<protein>
    <submittedName>
        <fullName evidence="2">Uncharacterized protein</fullName>
    </submittedName>
</protein>
<evidence type="ECO:0000313" key="2">
    <source>
        <dbReference type="EMBL" id="CAI8016094.1"/>
    </source>
</evidence>
<dbReference type="Proteomes" id="UP001174909">
    <property type="component" value="Unassembled WGS sequence"/>
</dbReference>
<keyword evidence="3" id="KW-1185">Reference proteome</keyword>
<proteinExistence type="predicted"/>
<gene>
    <name evidence="2" type="ORF">GBAR_LOCUS9900</name>
</gene>
<dbReference type="AlphaFoldDB" id="A0AA35RQY1"/>
<feature type="compositionally biased region" description="Polar residues" evidence="1">
    <location>
        <begin position="68"/>
        <end position="78"/>
    </location>
</feature>
<name>A0AA35RQY1_GEOBA</name>
<evidence type="ECO:0000313" key="3">
    <source>
        <dbReference type="Proteomes" id="UP001174909"/>
    </source>
</evidence>
<comment type="caution">
    <text evidence="2">The sequence shown here is derived from an EMBL/GenBank/DDBJ whole genome shotgun (WGS) entry which is preliminary data.</text>
</comment>
<reference evidence="2" key="1">
    <citation type="submission" date="2023-03" db="EMBL/GenBank/DDBJ databases">
        <authorList>
            <person name="Steffen K."/>
            <person name="Cardenas P."/>
        </authorList>
    </citation>
    <scope>NUCLEOTIDE SEQUENCE</scope>
</reference>
<organism evidence="2 3">
    <name type="scientific">Geodia barretti</name>
    <name type="common">Barrett's horny sponge</name>
    <dbReference type="NCBI Taxonomy" id="519541"/>
    <lineage>
        <taxon>Eukaryota</taxon>
        <taxon>Metazoa</taxon>
        <taxon>Porifera</taxon>
        <taxon>Demospongiae</taxon>
        <taxon>Heteroscleromorpha</taxon>
        <taxon>Tetractinellida</taxon>
        <taxon>Astrophorina</taxon>
        <taxon>Geodiidae</taxon>
        <taxon>Geodia</taxon>
    </lineage>
</organism>
<dbReference type="EMBL" id="CASHTH010001493">
    <property type="protein sequence ID" value="CAI8016094.1"/>
    <property type="molecule type" value="Genomic_DNA"/>
</dbReference>
<feature type="compositionally biased region" description="Basic residues" evidence="1">
    <location>
        <begin position="49"/>
        <end position="67"/>
    </location>
</feature>
<evidence type="ECO:0000256" key="1">
    <source>
        <dbReference type="SAM" id="MobiDB-lite"/>
    </source>
</evidence>
<feature type="compositionally biased region" description="Low complexity" evidence="1">
    <location>
        <begin position="87"/>
        <end position="104"/>
    </location>
</feature>
<feature type="region of interest" description="Disordered" evidence="1">
    <location>
        <begin position="49"/>
        <end position="104"/>
    </location>
</feature>
<accession>A0AA35RQY1</accession>
<sequence length="104" mass="12085">MFAVDRRFKVHLFQHACSYSGLEKCARRAASTGRASSVTLQHTWLTTRQKHWRRRRRETRPTRRKSLTWHSSTMTGLWSWTPPISPSSPTRPLSTMSRRTGSSA</sequence>